<evidence type="ECO:0000313" key="2">
    <source>
        <dbReference type="EMBL" id="KUF92777.1"/>
    </source>
</evidence>
<accession>A0A0W8D8Q9</accession>
<proteinExistence type="predicted"/>
<comment type="caution">
    <text evidence="2">The sequence shown here is derived from an EMBL/GenBank/DDBJ whole genome shotgun (WGS) entry which is preliminary data.</text>
</comment>
<dbReference type="EMBL" id="LNFP01000442">
    <property type="protein sequence ID" value="KUF92777.1"/>
    <property type="molecule type" value="Genomic_DNA"/>
</dbReference>
<organism evidence="2 3">
    <name type="scientific">Phytophthora nicotianae</name>
    <name type="common">Potato buckeye rot agent</name>
    <name type="synonym">Phytophthora parasitica</name>
    <dbReference type="NCBI Taxonomy" id="4792"/>
    <lineage>
        <taxon>Eukaryota</taxon>
        <taxon>Sar</taxon>
        <taxon>Stramenopiles</taxon>
        <taxon>Oomycota</taxon>
        <taxon>Peronosporomycetes</taxon>
        <taxon>Peronosporales</taxon>
        <taxon>Peronosporaceae</taxon>
        <taxon>Phytophthora</taxon>
    </lineage>
</organism>
<dbReference type="Proteomes" id="UP000054636">
    <property type="component" value="Unassembled WGS sequence"/>
</dbReference>
<evidence type="ECO:0000256" key="1">
    <source>
        <dbReference type="ARBA" id="ARBA00022448"/>
    </source>
</evidence>
<gene>
    <name evidence="2" type="ORF">AM588_10003820</name>
</gene>
<evidence type="ECO:0000313" key="3">
    <source>
        <dbReference type="Proteomes" id="UP000054636"/>
    </source>
</evidence>
<name>A0A0W8D8Q9_PHYNI</name>
<sequence length="115" mass="12446">MAKRFGLESGAALMAEGSEVLNNHIVSKMEVALGRELPQMDVRFKNLSLSADIVVVDNDGSKYELPTLPNTVKKAFVGPKKRTVRKEILKNISGVFQPGKLTLLLGQPGSVNPLS</sequence>
<protein>
    <submittedName>
        <fullName evidence="2">Pumilio y domain family member 4</fullName>
    </submittedName>
</protein>
<dbReference type="AlphaFoldDB" id="A0A0W8D8Q9"/>
<reference evidence="2 3" key="1">
    <citation type="submission" date="2015-11" db="EMBL/GenBank/DDBJ databases">
        <title>Genomes and virulence difference between two physiological races of Phytophthora nicotianae.</title>
        <authorList>
            <person name="Liu H."/>
            <person name="Ma X."/>
            <person name="Yu H."/>
            <person name="Fang D."/>
            <person name="Li Y."/>
            <person name="Wang X."/>
            <person name="Wang W."/>
            <person name="Dong Y."/>
            <person name="Xiao B."/>
        </authorList>
    </citation>
    <scope>NUCLEOTIDE SEQUENCE [LARGE SCALE GENOMIC DNA]</scope>
    <source>
        <strain evidence="3">race 1</strain>
    </source>
</reference>
<dbReference type="PANTHER" id="PTHR19241">
    <property type="entry name" value="ATP-BINDING CASSETTE TRANSPORTER"/>
    <property type="match status" value="1"/>
</dbReference>
<keyword evidence="1" id="KW-0813">Transport</keyword>